<dbReference type="STRING" id="45357.A0A2V1AX58"/>
<evidence type="ECO:0000256" key="2">
    <source>
        <dbReference type="ARBA" id="ARBA00022737"/>
    </source>
</evidence>
<organism evidence="6 7">
    <name type="scientific">Candidozyma haemuli</name>
    <dbReference type="NCBI Taxonomy" id="45357"/>
    <lineage>
        <taxon>Eukaryota</taxon>
        <taxon>Fungi</taxon>
        <taxon>Dikarya</taxon>
        <taxon>Ascomycota</taxon>
        <taxon>Saccharomycotina</taxon>
        <taxon>Pichiomycetes</taxon>
        <taxon>Metschnikowiaceae</taxon>
        <taxon>Candidozyma</taxon>
    </lineage>
</organism>
<evidence type="ECO:0000256" key="4">
    <source>
        <dbReference type="SAM" id="MobiDB-lite"/>
    </source>
</evidence>
<dbReference type="InterPro" id="IPR011990">
    <property type="entry name" value="TPR-like_helical_dom_sf"/>
</dbReference>
<dbReference type="InterPro" id="IPR010491">
    <property type="entry name" value="PRP1_N"/>
</dbReference>
<dbReference type="EMBL" id="PKFO01000008">
    <property type="protein sequence ID" value="PVH22435.1"/>
    <property type="molecule type" value="Genomic_DNA"/>
</dbReference>
<sequence>MERKAFLDQEPPPGYVAGVGRGATGFTTSADTGPVRFESNFGTEGGLLDSSEHGVLSSKKRTDEDDEADEIYEAIEKRLEGRRKRKDKEDEDELDVVKIETGTGTITSEFSSLKSQLASVSAQEWASLPDVGDLTRRNKRQRLLEQQSQRTYAAPDMLISGSGSGFRNDNKQEEASNENTESLIEELEADAAQRVDIERSRKILASLRKTEPNKADSWIASARLEEQAKNFDQAKKLIVEGCNRVPHSAEVWLESIKIHRKSSESTKLCKFIINEALRLNSESEELWFQAVDLENPADTISRRKILMKALEFLPSNPKLWKSLVELESDDEDVKRILSKATQLCPDDWELWLGLLRLSSYADSKKVLNSARKQLPKNPHVWVTALKLEERENDKVGEEKLSKMLSKGFQELEKHDFSHDNDFWLEEAAKSEDEGFPSTAKVIVENTYSLIPQDDSRITELFKIADKLAKASASKCAIHAYDLLTKEYPNNISCWTRLFRSLKEGNFAKPKQFYSFYEKATHANSTVEVLHLMYAKYAWVDCSDIPKARDILERAALEFPRSEKVHLARFKFEVQTSSYKSAFDYAKGTLDKAPDLSPKLWYKYIHLLRFCQFKKLDFTQNVSILGTCDEALSNFPENPKLYLQKAQVLEDAEELRPAREVLSIGSRKCTTSVHIWINLAKVDTKMGASSRARSLLDTAILENPKSPLLWSAKIQLELEQKDIITARQLINRARQQFPSSPEIWLHHLTMIPKMSHRKNAFLDALKQTSNASEILLGIGVFFWIDGQFAKAKAWFDRALNADKLNGDAWGWAYCFLEKQGNEADRKKLIGELSQHFESINKGDKWTQTVKDPRNLDKRPGEILQLYFRG</sequence>
<accession>A0A2V1AX58</accession>
<evidence type="ECO:0000256" key="3">
    <source>
        <dbReference type="ARBA" id="ARBA00023242"/>
    </source>
</evidence>
<evidence type="ECO:0000256" key="1">
    <source>
        <dbReference type="ARBA" id="ARBA00004123"/>
    </source>
</evidence>
<dbReference type="OrthoDB" id="440128at2759"/>
<dbReference type="PANTHER" id="PTHR11246">
    <property type="entry name" value="PRE-MRNA SPLICING FACTOR"/>
    <property type="match status" value="1"/>
</dbReference>
<keyword evidence="7" id="KW-1185">Reference proteome</keyword>
<dbReference type="InterPro" id="IPR045075">
    <property type="entry name" value="Syf1-like"/>
</dbReference>
<dbReference type="InterPro" id="IPR003107">
    <property type="entry name" value="HAT"/>
</dbReference>
<keyword evidence="3" id="KW-0539">Nucleus</keyword>
<dbReference type="PANTHER" id="PTHR11246:SF1">
    <property type="entry name" value="PRE-MRNA-PROCESSING FACTOR 6"/>
    <property type="match status" value="1"/>
</dbReference>
<dbReference type="VEuPathDB" id="FungiDB:CXQ85_005004"/>
<dbReference type="SMART" id="SM00386">
    <property type="entry name" value="HAT"/>
    <property type="match status" value="8"/>
</dbReference>
<gene>
    <name evidence="6" type="ORF">CXQ85_005004</name>
</gene>
<dbReference type="Proteomes" id="UP000244309">
    <property type="component" value="Unassembled WGS sequence"/>
</dbReference>
<dbReference type="GO" id="GO:0000398">
    <property type="term" value="P:mRNA splicing, via spliceosome"/>
    <property type="evidence" value="ECO:0007669"/>
    <property type="project" value="InterPro"/>
</dbReference>
<dbReference type="AlphaFoldDB" id="A0A2V1AX58"/>
<dbReference type="Pfam" id="PF13432">
    <property type="entry name" value="TPR_16"/>
    <property type="match status" value="1"/>
</dbReference>
<keyword evidence="2" id="KW-0677">Repeat</keyword>
<dbReference type="SUPFAM" id="SSF48452">
    <property type="entry name" value="TPR-like"/>
    <property type="match status" value="3"/>
</dbReference>
<feature type="region of interest" description="Disordered" evidence="4">
    <location>
        <begin position="1"/>
        <end position="68"/>
    </location>
</feature>
<comment type="caution">
    <text evidence="6">The sequence shown here is derived from an EMBL/GenBank/DDBJ whole genome shotgun (WGS) entry which is preliminary data.</text>
</comment>
<dbReference type="GeneID" id="37010334"/>
<dbReference type="Pfam" id="PF06424">
    <property type="entry name" value="PRP1_N"/>
    <property type="match status" value="1"/>
</dbReference>
<evidence type="ECO:0000259" key="5">
    <source>
        <dbReference type="Pfam" id="PF06424"/>
    </source>
</evidence>
<feature type="region of interest" description="Disordered" evidence="4">
    <location>
        <begin position="156"/>
        <end position="181"/>
    </location>
</feature>
<dbReference type="Gene3D" id="1.25.40.10">
    <property type="entry name" value="Tetratricopeptide repeat domain"/>
    <property type="match status" value="3"/>
</dbReference>
<protein>
    <recommendedName>
        <fullName evidence="5">PRP1 splicing factor N-terminal domain-containing protein</fullName>
    </recommendedName>
</protein>
<name>A0A2V1AX58_9ASCO</name>
<dbReference type="GO" id="GO:0005634">
    <property type="term" value="C:nucleus"/>
    <property type="evidence" value="ECO:0007669"/>
    <property type="project" value="UniProtKB-ARBA"/>
</dbReference>
<evidence type="ECO:0000313" key="7">
    <source>
        <dbReference type="Proteomes" id="UP000244309"/>
    </source>
</evidence>
<proteinExistence type="predicted"/>
<comment type="subcellular location">
    <subcellularLocation>
        <location evidence="1">Nucleus</location>
    </subcellularLocation>
</comment>
<evidence type="ECO:0000313" key="6">
    <source>
        <dbReference type="EMBL" id="PVH22435.1"/>
    </source>
</evidence>
<dbReference type="RefSeq" id="XP_025343375.1">
    <property type="nucleotide sequence ID" value="XM_025488608.1"/>
</dbReference>
<reference evidence="6 7" key="1">
    <citation type="submission" date="2017-12" db="EMBL/GenBank/DDBJ databases">
        <title>Genome Sequence of a Multidrug-Resistant Candida haemulonii Isolate from a Patient with Chronic Leg Ulcers in Israel.</title>
        <authorList>
            <person name="Chow N.A."/>
            <person name="Gade L."/>
            <person name="Batra D."/>
            <person name="Rowe L.A."/>
            <person name="Ben-Ami R."/>
            <person name="Loparev V.N."/>
            <person name="Litvintseva A.P."/>
        </authorList>
    </citation>
    <scope>NUCLEOTIDE SEQUENCE [LARGE SCALE GENOMIC DNA]</scope>
    <source>
        <strain evidence="6 7">B11899</strain>
    </source>
</reference>
<feature type="domain" description="PRP1 splicing factor N-terminal" evidence="5">
    <location>
        <begin position="11"/>
        <end position="137"/>
    </location>
</feature>